<name>A0ABY9PF28_9GAMM</name>
<keyword evidence="3" id="KW-1185">Reference proteome</keyword>
<feature type="chain" id="PRO_5045308410" description="TonB C-terminal domain-containing protein" evidence="1">
    <location>
        <begin position="26"/>
        <end position="157"/>
    </location>
</feature>
<feature type="signal peptide" evidence="1">
    <location>
        <begin position="1"/>
        <end position="25"/>
    </location>
</feature>
<evidence type="ECO:0000313" key="3">
    <source>
        <dbReference type="Proteomes" id="UP001229313"/>
    </source>
</evidence>
<dbReference type="Gene3D" id="3.30.1150.10">
    <property type="match status" value="1"/>
</dbReference>
<reference evidence="2 3" key="1">
    <citation type="submission" date="2023-08" db="EMBL/GenBank/DDBJ databases">
        <title>The whole genome sequence of Lysobacter yananisis.</title>
        <authorList>
            <person name="Sun H."/>
        </authorList>
    </citation>
    <scope>NUCLEOTIDE SEQUENCE [LARGE SCALE GENOMIC DNA]</scope>
    <source>
        <strain evidence="2 3">SNNU513</strain>
    </source>
</reference>
<evidence type="ECO:0000313" key="2">
    <source>
        <dbReference type="EMBL" id="WMT05660.1"/>
    </source>
</evidence>
<accession>A0ABY9PF28</accession>
<proteinExistence type="predicted"/>
<dbReference type="SUPFAM" id="SSF74653">
    <property type="entry name" value="TolA/TonB C-terminal domain"/>
    <property type="match status" value="1"/>
</dbReference>
<dbReference type="EMBL" id="CP133568">
    <property type="protein sequence ID" value="WMT05660.1"/>
    <property type="molecule type" value="Genomic_DNA"/>
</dbReference>
<evidence type="ECO:0000256" key="1">
    <source>
        <dbReference type="SAM" id="SignalP"/>
    </source>
</evidence>
<evidence type="ECO:0008006" key="4">
    <source>
        <dbReference type="Google" id="ProtNLM"/>
    </source>
</evidence>
<protein>
    <recommendedName>
        <fullName evidence="4">TonB C-terminal domain-containing protein</fullName>
    </recommendedName>
</protein>
<dbReference type="Proteomes" id="UP001229313">
    <property type="component" value="Chromosome"/>
</dbReference>
<dbReference type="RefSeq" id="WP_309153596.1">
    <property type="nucleotide sequence ID" value="NZ_CP133568.1"/>
</dbReference>
<gene>
    <name evidence="2" type="ORF">RDV84_12695</name>
</gene>
<sequence>MRAAARSLARIAAVAAGLAAMPALAALAAEIGRACDTPEHCLPQNQLRYYEVLRQAIGQHWQAPASAAADSACTLELTQSPGGKLVSVRTIQPCDLDPGGRDSLLAAARAASPLPYQGYQQVFRPVLRLSLRVAEPDDPKEREESRLKRWWQRMRDR</sequence>
<keyword evidence="1" id="KW-0732">Signal</keyword>
<organism evidence="2 3">
    <name type="scientific">Lysobacter yananisis</name>
    <dbReference type="NCBI Taxonomy" id="1003114"/>
    <lineage>
        <taxon>Bacteria</taxon>
        <taxon>Pseudomonadati</taxon>
        <taxon>Pseudomonadota</taxon>
        <taxon>Gammaproteobacteria</taxon>
        <taxon>Lysobacterales</taxon>
        <taxon>Lysobacteraceae</taxon>
        <taxon>Lysobacter</taxon>
    </lineage>
</organism>